<feature type="transmembrane region" description="Helical" evidence="10">
    <location>
        <begin position="36"/>
        <end position="60"/>
    </location>
</feature>
<feature type="compositionally biased region" description="Low complexity" evidence="9">
    <location>
        <begin position="800"/>
        <end position="829"/>
    </location>
</feature>
<organism evidence="13 14">
    <name type="scientific">Exiguobacterium mexicanum</name>
    <dbReference type="NCBI Taxonomy" id="340146"/>
    <lineage>
        <taxon>Bacteria</taxon>
        <taxon>Bacillati</taxon>
        <taxon>Bacillota</taxon>
        <taxon>Bacilli</taxon>
        <taxon>Bacillales</taxon>
        <taxon>Bacillales Family XII. Incertae Sedis</taxon>
        <taxon>Exiguobacterium</taxon>
    </lineage>
</organism>
<keyword evidence="14" id="KW-1185">Reference proteome</keyword>
<evidence type="ECO:0000256" key="6">
    <source>
        <dbReference type="ARBA" id="ARBA00023268"/>
    </source>
</evidence>
<comment type="caution">
    <text evidence="13">The sequence shown here is derived from an EMBL/GenBank/DDBJ whole genome shotgun (WGS) entry which is preliminary data.</text>
</comment>
<dbReference type="SUPFAM" id="SSF53955">
    <property type="entry name" value="Lysozyme-like"/>
    <property type="match status" value="1"/>
</dbReference>
<comment type="catalytic activity">
    <reaction evidence="7">
        <text>Preferential cleavage: (Ac)2-L-Lys-D-Ala-|-D-Ala. Also transpeptidation of peptidyl-alanyl moieties that are N-acyl substituents of D-alanine.</text>
        <dbReference type="EC" id="3.4.16.4"/>
    </reaction>
</comment>
<sequence length="881" mass="97039">MERSRMARRQDTTTNKRKPAAKKPKPKAKKSKFRRIITILGILFIIGVIAGGAYTAYAIATAPPLDEEKLVDTYPIQLLSAEGEPLEGSGQIREYVSIDDISEVMQQAVISIEDRRFYEHNGVDLRRIGGAVLANVTDGFGAEGGSTITQQLVKQSFLSTDKKLKRKLQEQWLAIKLEREYTKEQILEMYLNKNYYGSGGYGVQTASKRYFNKPVSEVNYQEAAILAGLPQRPSAYDPINGDQELTRYRQEQVLSAMKRDGHITEEQYNQALDVEIADVISPGEETEEETYTRSIYARVQAELEEDYGLEQADIYGTGLKVYTSINKDLHTKFNSDIKNDNVNLPNGAFPEDLRMGATVLNTKTGEIVAVIDSEQAKQGDKTYRDYSREKRQIGSTAKPFFDYGPGIENAQWSTGKVLIDKAFDDSDNYKPINYYTGFRGANTMRYYLTISGNTPAVRAFYEVRDEFGQEAIQSFVENVGIEPSMSGDEMNASNALGTAEASTTQMAAAYAALGTNGMYTKPHLIQKIEFNDGSTINSPIKAKQAMEDYTAYMLTDMLRDVVSGSNGTYEPGAFPWDVAGKTGTTNDDKGDEKDKWFTGYTTDYSISVWTGRANDVPVSLFKPNYAQYYFEYMMQQVTNATGQPDRFQQPESVLSLGNELYVKGTKPKDLQPDKLAAPTGASIDYDVPAGTGTLSWSYDTQGVQAAGYQGLSFTVTEKRPDGSERVVGTTEDTSIAIADLASGQTTFTIVANATNALVGDQQSSPLQTTYTVERSEEPPAEEEEEPATEETSPEEEGDQTDGQNNENNDNNGNNGNNNNGNNENNGNDTNTEDENTEPPTEEEPPADETDGETDSNGDVSRQSTDSNGRGNGNGNGNGGRD</sequence>
<evidence type="ECO:0000256" key="8">
    <source>
        <dbReference type="ARBA" id="ARBA00049902"/>
    </source>
</evidence>
<keyword evidence="5" id="KW-0378">Hydrolase</keyword>
<keyword evidence="10" id="KW-1133">Transmembrane helix</keyword>
<keyword evidence="3 13" id="KW-0328">Glycosyltransferase</keyword>
<dbReference type="EC" id="2.4.-.-" evidence="13"/>
<keyword evidence="10" id="KW-0812">Transmembrane</keyword>
<dbReference type="InterPro" id="IPR023346">
    <property type="entry name" value="Lysozyme-like_dom_sf"/>
</dbReference>
<evidence type="ECO:0000313" key="13">
    <source>
        <dbReference type="EMBL" id="MDL5375980.1"/>
    </source>
</evidence>
<evidence type="ECO:0000259" key="12">
    <source>
        <dbReference type="Pfam" id="PF00912"/>
    </source>
</evidence>
<feature type="compositionally biased region" description="Gly residues" evidence="9">
    <location>
        <begin position="869"/>
        <end position="881"/>
    </location>
</feature>
<evidence type="ECO:0000313" key="14">
    <source>
        <dbReference type="Proteomes" id="UP001230807"/>
    </source>
</evidence>
<dbReference type="Gene3D" id="3.40.710.10">
    <property type="entry name" value="DD-peptidase/beta-lactamase superfamily"/>
    <property type="match status" value="1"/>
</dbReference>
<dbReference type="InterPro" id="IPR012338">
    <property type="entry name" value="Beta-lactam/transpept-like"/>
</dbReference>
<dbReference type="Gene3D" id="1.10.3810.10">
    <property type="entry name" value="Biosynthetic peptidoglycan transglycosylase-like"/>
    <property type="match status" value="1"/>
</dbReference>
<evidence type="ECO:0000256" key="10">
    <source>
        <dbReference type="SAM" id="Phobius"/>
    </source>
</evidence>
<evidence type="ECO:0000256" key="3">
    <source>
        <dbReference type="ARBA" id="ARBA00022676"/>
    </source>
</evidence>
<feature type="region of interest" description="Disordered" evidence="9">
    <location>
        <begin position="760"/>
        <end position="881"/>
    </location>
</feature>
<dbReference type="InterPro" id="IPR036950">
    <property type="entry name" value="PBP_transglycosylase"/>
</dbReference>
<feature type="domain" description="Glycosyl transferase family 51" evidence="12">
    <location>
        <begin position="90"/>
        <end position="258"/>
    </location>
</feature>
<evidence type="ECO:0000256" key="2">
    <source>
        <dbReference type="ARBA" id="ARBA00022670"/>
    </source>
</evidence>
<gene>
    <name evidence="13" type="ORF">QR695_03030</name>
</gene>
<feature type="compositionally biased region" description="Polar residues" evidence="9">
    <location>
        <begin position="760"/>
        <end position="772"/>
    </location>
</feature>
<dbReference type="Proteomes" id="UP001230807">
    <property type="component" value="Unassembled WGS sequence"/>
</dbReference>
<feature type="region of interest" description="Disordered" evidence="9">
    <location>
        <begin position="1"/>
        <end position="29"/>
    </location>
</feature>
<feature type="compositionally biased region" description="Acidic residues" evidence="9">
    <location>
        <begin position="830"/>
        <end position="855"/>
    </location>
</feature>
<keyword evidence="1" id="KW-0121">Carboxypeptidase</keyword>
<dbReference type="PANTHER" id="PTHR32282:SF29">
    <property type="entry name" value="PENICILLIN-BINDING PROTEIN 1A"/>
    <property type="match status" value="1"/>
</dbReference>
<evidence type="ECO:0000256" key="9">
    <source>
        <dbReference type="SAM" id="MobiDB-lite"/>
    </source>
</evidence>
<dbReference type="RefSeq" id="WP_214833623.1">
    <property type="nucleotide sequence ID" value="NZ_CP183077.1"/>
</dbReference>
<keyword evidence="2" id="KW-0645">Protease</keyword>
<dbReference type="GO" id="GO:0016757">
    <property type="term" value="F:glycosyltransferase activity"/>
    <property type="evidence" value="ECO:0007669"/>
    <property type="project" value="UniProtKB-KW"/>
</dbReference>
<dbReference type="Pfam" id="PF00905">
    <property type="entry name" value="Transpeptidase"/>
    <property type="match status" value="1"/>
</dbReference>
<dbReference type="SUPFAM" id="SSF56601">
    <property type="entry name" value="beta-lactamase/transpeptidase-like"/>
    <property type="match status" value="1"/>
</dbReference>
<proteinExistence type="predicted"/>
<accession>A0ABT7MKP0</accession>
<evidence type="ECO:0000256" key="7">
    <source>
        <dbReference type="ARBA" id="ARBA00034000"/>
    </source>
</evidence>
<feature type="compositionally biased region" description="Polar residues" evidence="9">
    <location>
        <begin position="856"/>
        <end position="866"/>
    </location>
</feature>
<reference evidence="13 14" key="1">
    <citation type="submission" date="2023-06" db="EMBL/GenBank/DDBJ databases">
        <title>Influencing factors and mechanism of Cr(VI) reduction by facultative anaerobic Exiguobacterium sp. PY14.</title>
        <authorList>
            <person name="Zou L."/>
        </authorList>
    </citation>
    <scope>NUCLEOTIDE SEQUENCE [LARGE SCALE GENOMIC DNA]</scope>
    <source>
        <strain evidence="13 14">PY14</strain>
    </source>
</reference>
<comment type="catalytic activity">
    <reaction evidence="8">
        <text>[GlcNAc-(1-&gt;4)-Mur2Ac(oyl-L-Ala-gamma-D-Glu-L-Lys-D-Ala-D-Ala)](n)-di-trans,octa-cis-undecaprenyl diphosphate + beta-D-GlcNAc-(1-&gt;4)-Mur2Ac(oyl-L-Ala-gamma-D-Glu-L-Lys-D-Ala-D-Ala)-di-trans,octa-cis-undecaprenyl diphosphate = [GlcNAc-(1-&gt;4)-Mur2Ac(oyl-L-Ala-gamma-D-Glu-L-Lys-D-Ala-D-Ala)](n+1)-di-trans,octa-cis-undecaprenyl diphosphate + di-trans,octa-cis-undecaprenyl diphosphate + H(+)</text>
        <dbReference type="Rhea" id="RHEA:23708"/>
        <dbReference type="Rhea" id="RHEA-COMP:9602"/>
        <dbReference type="Rhea" id="RHEA-COMP:9603"/>
        <dbReference type="ChEBI" id="CHEBI:15378"/>
        <dbReference type="ChEBI" id="CHEBI:58405"/>
        <dbReference type="ChEBI" id="CHEBI:60033"/>
        <dbReference type="ChEBI" id="CHEBI:78435"/>
        <dbReference type="EC" id="2.4.99.28"/>
    </reaction>
</comment>
<feature type="compositionally biased region" description="Acidic residues" evidence="9">
    <location>
        <begin position="778"/>
        <end position="799"/>
    </location>
</feature>
<dbReference type="InterPro" id="IPR050396">
    <property type="entry name" value="Glycosyltr_51/Transpeptidase"/>
</dbReference>
<keyword evidence="6" id="KW-0511">Multifunctional enzyme</keyword>
<dbReference type="InterPro" id="IPR001264">
    <property type="entry name" value="Glyco_trans_51"/>
</dbReference>
<dbReference type="InterPro" id="IPR001460">
    <property type="entry name" value="PCN-bd_Tpept"/>
</dbReference>
<protein>
    <submittedName>
        <fullName evidence="13">Transglycosylase domain-containing protein</fullName>
        <ecNumber evidence="13">2.4.-.-</ecNumber>
    </submittedName>
</protein>
<evidence type="ECO:0000256" key="1">
    <source>
        <dbReference type="ARBA" id="ARBA00022645"/>
    </source>
</evidence>
<evidence type="ECO:0000259" key="11">
    <source>
        <dbReference type="Pfam" id="PF00905"/>
    </source>
</evidence>
<keyword evidence="10" id="KW-0472">Membrane</keyword>
<dbReference type="PANTHER" id="PTHR32282">
    <property type="entry name" value="BINDING PROTEIN TRANSPEPTIDASE, PUTATIVE-RELATED"/>
    <property type="match status" value="1"/>
</dbReference>
<keyword evidence="4 13" id="KW-0808">Transferase</keyword>
<dbReference type="Pfam" id="PF00912">
    <property type="entry name" value="Transgly"/>
    <property type="match status" value="1"/>
</dbReference>
<feature type="domain" description="Penicillin-binding protein transpeptidase" evidence="11">
    <location>
        <begin position="355"/>
        <end position="603"/>
    </location>
</feature>
<feature type="compositionally biased region" description="Basic residues" evidence="9">
    <location>
        <begin position="15"/>
        <end position="29"/>
    </location>
</feature>
<feature type="compositionally biased region" description="Basic and acidic residues" evidence="9">
    <location>
        <begin position="1"/>
        <end position="11"/>
    </location>
</feature>
<evidence type="ECO:0000256" key="4">
    <source>
        <dbReference type="ARBA" id="ARBA00022679"/>
    </source>
</evidence>
<dbReference type="EMBL" id="JASWER010000001">
    <property type="protein sequence ID" value="MDL5375980.1"/>
    <property type="molecule type" value="Genomic_DNA"/>
</dbReference>
<name>A0ABT7MKP0_9BACL</name>
<evidence type="ECO:0000256" key="5">
    <source>
        <dbReference type="ARBA" id="ARBA00022801"/>
    </source>
</evidence>